<dbReference type="Proteomes" id="UP001732700">
    <property type="component" value="Chromosome 6A"/>
</dbReference>
<dbReference type="EnsemblPlants" id="AVESA.00010b.r2.6AG1046040.1">
    <property type="protein sequence ID" value="AVESA.00010b.r2.6AG1046040.1.CDS"/>
    <property type="gene ID" value="AVESA.00010b.r2.6AG1046040"/>
</dbReference>
<proteinExistence type="predicted"/>
<keyword evidence="2" id="KW-1185">Reference proteome</keyword>
<protein>
    <submittedName>
        <fullName evidence="1">Uncharacterized protein</fullName>
    </submittedName>
</protein>
<accession>A0ACD5YXX5</accession>
<name>A0ACD5YXX5_AVESA</name>
<evidence type="ECO:0000313" key="2">
    <source>
        <dbReference type="Proteomes" id="UP001732700"/>
    </source>
</evidence>
<evidence type="ECO:0000313" key="1">
    <source>
        <dbReference type="EnsemblPlants" id="AVESA.00010b.r2.6AG1046040.1.CDS"/>
    </source>
</evidence>
<organism evidence="1 2">
    <name type="scientific">Avena sativa</name>
    <name type="common">Oat</name>
    <dbReference type="NCBI Taxonomy" id="4498"/>
    <lineage>
        <taxon>Eukaryota</taxon>
        <taxon>Viridiplantae</taxon>
        <taxon>Streptophyta</taxon>
        <taxon>Embryophyta</taxon>
        <taxon>Tracheophyta</taxon>
        <taxon>Spermatophyta</taxon>
        <taxon>Magnoliopsida</taxon>
        <taxon>Liliopsida</taxon>
        <taxon>Poales</taxon>
        <taxon>Poaceae</taxon>
        <taxon>BOP clade</taxon>
        <taxon>Pooideae</taxon>
        <taxon>Poodae</taxon>
        <taxon>Poeae</taxon>
        <taxon>Poeae Chloroplast Group 1 (Aveneae type)</taxon>
        <taxon>Aveninae</taxon>
        <taxon>Avena</taxon>
    </lineage>
</organism>
<reference evidence="1" key="2">
    <citation type="submission" date="2025-09" db="UniProtKB">
        <authorList>
            <consortium name="EnsemblPlants"/>
        </authorList>
    </citation>
    <scope>IDENTIFICATION</scope>
</reference>
<reference evidence="1" key="1">
    <citation type="submission" date="2021-05" db="EMBL/GenBank/DDBJ databases">
        <authorList>
            <person name="Scholz U."/>
            <person name="Mascher M."/>
            <person name="Fiebig A."/>
        </authorList>
    </citation>
    <scope>NUCLEOTIDE SEQUENCE [LARGE SCALE GENOMIC DNA]</scope>
</reference>
<sequence length="284" mass="32922">MAPMPTGKGKARKIPGIVKLLFETPSGFAVFTFDETYLKKDIEHIWIYFVGNHGHKNIVWLDEFRKFEDKSNVINLTAQTIHVGLTQMLWKNCDFDDTLVVGNLAYKDLIGKLLGLHCHYEDAMNEVMWGLQNLMHTLLPQEQSVMTKDDLLPMSIGLNMVLTRYRINVEKEMLNESIIKKAGKVYDTELREKVHSRFLHKRFDDKFKELSGVDTNDWSLFKLATALKIMFDPHGRLQVGYAHKVNLYISCKSSTRKLGDRCPVNQSPRHGHYWRTSYTRQQAS</sequence>